<organism evidence="2 3">
    <name type="scientific">Roseiflexus castenholzii (strain DSM 13941 / HLO8)</name>
    <dbReference type="NCBI Taxonomy" id="383372"/>
    <lineage>
        <taxon>Bacteria</taxon>
        <taxon>Bacillati</taxon>
        <taxon>Chloroflexota</taxon>
        <taxon>Chloroflexia</taxon>
        <taxon>Chloroflexales</taxon>
        <taxon>Roseiflexineae</taxon>
        <taxon>Roseiflexaceae</taxon>
        <taxon>Roseiflexus</taxon>
    </lineage>
</organism>
<evidence type="ECO:0000259" key="1">
    <source>
        <dbReference type="Pfam" id="PF01909"/>
    </source>
</evidence>
<keyword evidence="3" id="KW-1185">Reference proteome</keyword>
<dbReference type="PANTHER" id="PTHR33933:SF1">
    <property type="entry name" value="PROTEIN ADENYLYLTRANSFERASE MNTA-RELATED"/>
    <property type="match status" value="1"/>
</dbReference>
<feature type="domain" description="Polymerase nucleotidyl transferase" evidence="1">
    <location>
        <begin position="7"/>
        <end position="33"/>
    </location>
</feature>
<dbReference type="RefSeq" id="WP_012122375.1">
    <property type="nucleotide sequence ID" value="NC_009767.1"/>
</dbReference>
<protein>
    <recommendedName>
        <fullName evidence="1">Polymerase nucleotidyl transferase domain-containing protein</fullName>
    </recommendedName>
</protein>
<dbReference type="PANTHER" id="PTHR33933">
    <property type="entry name" value="NUCLEOTIDYLTRANSFERASE"/>
    <property type="match status" value="1"/>
</dbReference>
<dbReference type="Proteomes" id="UP000000263">
    <property type="component" value="Chromosome"/>
</dbReference>
<dbReference type="InterPro" id="IPR043519">
    <property type="entry name" value="NT_sf"/>
</dbReference>
<gene>
    <name evidence="2" type="ordered locus">Rcas_3917</name>
</gene>
<evidence type="ECO:0000313" key="2">
    <source>
        <dbReference type="EMBL" id="ABU59952.1"/>
    </source>
</evidence>
<reference evidence="2 3" key="1">
    <citation type="submission" date="2007-08" db="EMBL/GenBank/DDBJ databases">
        <title>Complete sequence of Roseiflexus castenholzii DSM 13941.</title>
        <authorList>
            <consortium name="US DOE Joint Genome Institute"/>
            <person name="Copeland A."/>
            <person name="Lucas S."/>
            <person name="Lapidus A."/>
            <person name="Barry K."/>
            <person name="Glavina del Rio T."/>
            <person name="Dalin E."/>
            <person name="Tice H."/>
            <person name="Pitluck S."/>
            <person name="Thompson L.S."/>
            <person name="Brettin T."/>
            <person name="Bruce D."/>
            <person name="Detter J.C."/>
            <person name="Han C."/>
            <person name="Tapia R."/>
            <person name="Schmutz J."/>
            <person name="Larimer F."/>
            <person name="Land M."/>
            <person name="Hauser L."/>
            <person name="Kyrpides N."/>
            <person name="Mikhailova N."/>
            <person name="Bryant D.A."/>
            <person name="Hanada S."/>
            <person name="Tsukatani Y."/>
            <person name="Richardson P."/>
        </authorList>
    </citation>
    <scope>NUCLEOTIDE SEQUENCE [LARGE SCALE GENOMIC DNA]</scope>
    <source>
        <strain evidence="3">DSM 13941 / HLO8</strain>
    </source>
</reference>
<dbReference type="eggNOG" id="COG1708">
    <property type="taxonomic scope" value="Bacteria"/>
</dbReference>
<dbReference type="CDD" id="cd05403">
    <property type="entry name" value="NT_KNTase_like"/>
    <property type="match status" value="1"/>
</dbReference>
<dbReference type="InterPro" id="IPR052548">
    <property type="entry name" value="Type_VII_TA_antitoxin"/>
</dbReference>
<dbReference type="Pfam" id="PF01909">
    <property type="entry name" value="NTP_transf_2"/>
    <property type="match status" value="1"/>
</dbReference>
<proteinExistence type="predicted"/>
<evidence type="ECO:0000313" key="3">
    <source>
        <dbReference type="Proteomes" id="UP000000263"/>
    </source>
</evidence>
<dbReference type="EMBL" id="CP000804">
    <property type="protein sequence ID" value="ABU59952.1"/>
    <property type="molecule type" value="Genomic_DNA"/>
</dbReference>
<name>A7NQV6_ROSCS</name>
<dbReference type="SUPFAM" id="SSF81301">
    <property type="entry name" value="Nucleotidyltransferase"/>
    <property type="match status" value="1"/>
</dbReference>
<dbReference type="KEGG" id="rca:Rcas_3917"/>
<dbReference type="Gene3D" id="3.30.460.10">
    <property type="entry name" value="Beta Polymerase, domain 2"/>
    <property type="match status" value="1"/>
</dbReference>
<dbReference type="HOGENOM" id="CLU_1204062_0_0_0"/>
<accession>A7NQV6</accession>
<dbReference type="GO" id="GO:0016779">
    <property type="term" value="F:nucleotidyltransferase activity"/>
    <property type="evidence" value="ECO:0007669"/>
    <property type="project" value="InterPro"/>
</dbReference>
<dbReference type="AlphaFoldDB" id="A7NQV6"/>
<dbReference type="InterPro" id="IPR002934">
    <property type="entry name" value="Polymerase_NTP_transf_dom"/>
</dbReference>
<sequence length="230" mass="25928">MGDSLVALALFGSRARGDAFPDSDWDLLLIAEHLPASPLARHECLTACLPAEWRGRAAIIARTPSEFTAHLASLYLDIAIDGVMLYDRDGAVTRCLAALRSMLDRLGLYRIRRDRDLVWEWRTFPGYGWRLGWQQAREESERMNQSAVYRLKLAGGFIAEARQDIERLATIADILGMEVHIKTDDGAEEQNLTPWDLFDEAQEREALTLAEEALAIAQRLVQRLTTEGCE</sequence>